<dbReference type="InterPro" id="IPR054594">
    <property type="entry name" value="Lon_lid"/>
</dbReference>
<keyword evidence="7 8" id="KW-0576">Peroxisome</keyword>
<evidence type="ECO:0000256" key="5">
    <source>
        <dbReference type="ARBA" id="ARBA00022825"/>
    </source>
</evidence>
<evidence type="ECO:0000313" key="18">
    <source>
        <dbReference type="Proteomes" id="UP000694568"/>
    </source>
</evidence>
<protein>
    <recommendedName>
        <fullName evidence="8">Lon protease homolog 2, peroxisomal</fullName>
        <ecNumber evidence="8">3.4.21.-</ecNumber>
    </recommendedName>
</protein>
<dbReference type="Pfam" id="PF00004">
    <property type="entry name" value="AAA"/>
    <property type="match status" value="1"/>
</dbReference>
<comment type="subcellular location">
    <subcellularLocation>
        <location evidence="1 8">Peroxisome matrix</location>
    </subcellularLocation>
</comment>
<evidence type="ECO:0000256" key="11">
    <source>
        <dbReference type="PIRSR" id="PIRSR001174-2"/>
    </source>
</evidence>
<dbReference type="GO" id="GO:0004176">
    <property type="term" value="F:ATP-dependent peptidase activity"/>
    <property type="evidence" value="ECO:0007669"/>
    <property type="project" value="UniProtKB-UniRule"/>
</dbReference>
<organism evidence="17 18">
    <name type="scientific">Sander lucioperca</name>
    <name type="common">Pike-perch</name>
    <name type="synonym">Perca lucioperca</name>
    <dbReference type="NCBI Taxonomy" id="283035"/>
    <lineage>
        <taxon>Eukaryota</taxon>
        <taxon>Metazoa</taxon>
        <taxon>Chordata</taxon>
        <taxon>Craniata</taxon>
        <taxon>Vertebrata</taxon>
        <taxon>Euteleostomi</taxon>
        <taxon>Actinopterygii</taxon>
        <taxon>Neopterygii</taxon>
        <taxon>Teleostei</taxon>
        <taxon>Neoteleostei</taxon>
        <taxon>Acanthomorphata</taxon>
        <taxon>Eupercaria</taxon>
        <taxon>Perciformes</taxon>
        <taxon>Percoidei</taxon>
        <taxon>Percidae</taxon>
        <taxon>Luciopercinae</taxon>
        <taxon>Sander</taxon>
    </lineage>
</organism>
<dbReference type="Gene3D" id="1.20.5.5270">
    <property type="match status" value="1"/>
</dbReference>
<dbReference type="GO" id="GO:0005524">
    <property type="term" value="F:ATP binding"/>
    <property type="evidence" value="ECO:0007669"/>
    <property type="project" value="UniProtKB-UniRule"/>
</dbReference>
<dbReference type="Pfam" id="PF02190">
    <property type="entry name" value="LON_substr_bdg"/>
    <property type="match status" value="1"/>
</dbReference>
<evidence type="ECO:0000256" key="1">
    <source>
        <dbReference type="ARBA" id="ARBA00004253"/>
    </source>
</evidence>
<evidence type="ECO:0000256" key="9">
    <source>
        <dbReference type="PIRNR" id="PIRNR001174"/>
    </source>
</evidence>
<evidence type="ECO:0000256" key="4">
    <source>
        <dbReference type="ARBA" id="ARBA00022801"/>
    </source>
</evidence>
<keyword evidence="6 8" id="KW-0067">ATP-binding</keyword>
<dbReference type="FunFam" id="3.30.230.10:FF:000019">
    <property type="entry name" value="Lon protease homolog 2, peroxisomal"/>
    <property type="match status" value="1"/>
</dbReference>
<dbReference type="GeneTree" id="ENSGT00530000063553"/>
<dbReference type="PROSITE" id="PS51787">
    <property type="entry name" value="LON_N"/>
    <property type="match status" value="1"/>
</dbReference>
<keyword evidence="4 8" id="KW-0378">Hydrolase</keyword>
<keyword evidence="2 8" id="KW-0645">Protease</keyword>
<name>A0A8C9Y0P8_SANLU</name>
<feature type="active site" evidence="8 10">
    <location>
        <position position="732"/>
    </location>
</feature>
<dbReference type="Gene3D" id="2.30.130.40">
    <property type="entry name" value="LON domain-like"/>
    <property type="match status" value="1"/>
</dbReference>
<dbReference type="GO" id="GO:0004252">
    <property type="term" value="F:serine-type endopeptidase activity"/>
    <property type="evidence" value="ECO:0007669"/>
    <property type="project" value="UniProtKB-UniRule"/>
</dbReference>
<dbReference type="InterPro" id="IPR027065">
    <property type="entry name" value="Lon_Prtase"/>
</dbReference>
<evidence type="ECO:0000256" key="2">
    <source>
        <dbReference type="ARBA" id="ARBA00022670"/>
    </source>
</evidence>
<dbReference type="PROSITE" id="PS01046">
    <property type="entry name" value="LON_SER"/>
    <property type="match status" value="1"/>
</dbReference>
<dbReference type="InterPro" id="IPR008268">
    <property type="entry name" value="Peptidase_S16_AS"/>
</dbReference>
<dbReference type="InterPro" id="IPR003593">
    <property type="entry name" value="AAA+_ATPase"/>
</dbReference>
<evidence type="ECO:0000259" key="15">
    <source>
        <dbReference type="PROSITE" id="PS51786"/>
    </source>
</evidence>
<dbReference type="Gene3D" id="3.30.230.10">
    <property type="match status" value="1"/>
</dbReference>
<dbReference type="InterPro" id="IPR004815">
    <property type="entry name" value="Lon_bac/euk-typ"/>
</dbReference>
<dbReference type="EC" id="3.4.21.-" evidence="8"/>
<dbReference type="Ensembl" id="ENSSLUT00000018179.1">
    <property type="protein sequence ID" value="ENSSLUP00000017611.1"/>
    <property type="gene ID" value="ENSSLUG00000008190.1"/>
</dbReference>
<dbReference type="Pfam" id="PF22667">
    <property type="entry name" value="Lon_lid"/>
    <property type="match status" value="1"/>
</dbReference>
<dbReference type="PIRSF" id="PIRSF001174">
    <property type="entry name" value="Lon_proteas"/>
    <property type="match status" value="1"/>
</dbReference>
<dbReference type="InterPro" id="IPR008269">
    <property type="entry name" value="Lon_proteolytic"/>
</dbReference>
<keyword evidence="3 8" id="KW-0547">Nucleotide-binding</keyword>
<evidence type="ECO:0000256" key="6">
    <source>
        <dbReference type="ARBA" id="ARBA00022840"/>
    </source>
</evidence>
<feature type="compositionally biased region" description="Polar residues" evidence="14">
    <location>
        <begin position="575"/>
        <end position="595"/>
    </location>
</feature>
<dbReference type="Pfam" id="PF05362">
    <property type="entry name" value="Lon_C"/>
    <property type="match status" value="1"/>
</dbReference>
<dbReference type="SUPFAM" id="SSF52540">
    <property type="entry name" value="P-loop containing nucleoside triphosphate hydrolases"/>
    <property type="match status" value="1"/>
</dbReference>
<dbReference type="NCBIfam" id="TIGR00763">
    <property type="entry name" value="lon"/>
    <property type="match status" value="1"/>
</dbReference>
<dbReference type="GO" id="GO:0016887">
    <property type="term" value="F:ATP hydrolysis activity"/>
    <property type="evidence" value="ECO:0007669"/>
    <property type="project" value="UniProtKB-UniRule"/>
</dbReference>
<dbReference type="InterPro" id="IPR003111">
    <property type="entry name" value="Lon_prtase_N"/>
</dbReference>
<dbReference type="InterPro" id="IPR003959">
    <property type="entry name" value="ATPase_AAA_core"/>
</dbReference>
<dbReference type="SUPFAM" id="SSF54211">
    <property type="entry name" value="Ribosomal protein S5 domain 2-like"/>
    <property type="match status" value="1"/>
</dbReference>
<sequence>MDSGGGIQIPSRLPLLLTHEGVLLPGSTVRFSVDSPRNMHLVSQRLLKGTSLKSTIIGVIPNTRDPENDTDDLPTLHKIGTAGIAVQVVGSNWPKPHYTLLITGLCRFSVSGLLKERPFVLAEVRMTTPSSLEYTLNCFSMLDMSVPVVAKFRRLLDSLPREALPDVLASMIRTSNKEKLQVLDAVTLEERFKKALPMLTRQIEGLKLIKKTRKIGPDNEKRVTNICISPFPFNNVLFPGRQFNLDEEDEDEDGDDTAALERKVHGAKMSEAALRVCLKELKRLKKMPQSMPEYALTRNYLDLMVELPWSKSTKDCLDIRAARTLLDNDHYAMDKLKRRVLEYLAVRQLKTSLKGPILCFVGPPGVGKTSVGRSIARTLGREFHRIALGGVCDQSDIRGHRRTYVGSMPGRIINGLKTVAVNNPVFLLDEVDKLGKSLQGDPAAALLEVLDPEQNHSFTDHYLNVAFDLSQVLFIATANTTATIPPALLDRMEVLQVPGYTQEEKVEIAHRHLIPNQLEQHGLTPQQLHIPQDTTQHIISSYTREAGVRSLERKFGAICRAVAVKVAEGHRVTKTEASSPEDPTQQEGKSRSSNCGRLDPVRLSLPTCAVPPELPIVIDHVALKDILGPPLFEMEVSERLTLPGVAVGLAWTPLGGEILFVEASRMEGEGQLTLTGQLGDVMKESAHLAISWLRANAKTYQLTNMVGGPDPLEATDIHLHFPAGAVTKDGPSAGVTIVTCLASLFSGRLVRSDVAMTGEITLRGLVLPVGGIKDKVLAAHRAGVKSVILPKRNEKDLEELPANVRADLDFVTAANLDQVLNAAFDGGFPGTASTHTHPQLSSKL</sequence>
<dbReference type="SMART" id="SM00382">
    <property type="entry name" value="AAA"/>
    <property type="match status" value="1"/>
</dbReference>
<proteinExistence type="inferred from homology"/>
<dbReference type="InterPro" id="IPR027501">
    <property type="entry name" value="Lonp2_euk"/>
</dbReference>
<dbReference type="Gene3D" id="1.20.58.1480">
    <property type="match status" value="1"/>
</dbReference>
<dbReference type="GO" id="GO:0016485">
    <property type="term" value="P:protein processing"/>
    <property type="evidence" value="ECO:0007669"/>
    <property type="project" value="UniProtKB-UniRule"/>
</dbReference>
<evidence type="ECO:0000256" key="3">
    <source>
        <dbReference type="ARBA" id="ARBA00022741"/>
    </source>
</evidence>
<keyword evidence="18" id="KW-1185">Reference proteome</keyword>
<comment type="function">
    <text evidence="8">ATP-dependent serine protease that mediates the selective degradation of misfolded and unassembled polypeptides in the peroxisomal matrix. Necessary for type 2 peroxisome targeting signal (PTS2)-containing protein processing and facilitates peroxisome matrix protein import.</text>
</comment>
<dbReference type="FunFam" id="1.20.5.5270:FF:000003">
    <property type="entry name" value="Lon protease homolog 2, peroxisomal"/>
    <property type="match status" value="1"/>
</dbReference>
<evidence type="ECO:0000313" key="17">
    <source>
        <dbReference type="Ensembl" id="ENSSLUP00000017611.1"/>
    </source>
</evidence>
<dbReference type="Proteomes" id="UP000694568">
    <property type="component" value="Unplaced"/>
</dbReference>
<reference evidence="17" key="1">
    <citation type="submission" date="2025-08" db="UniProtKB">
        <authorList>
            <consortium name="Ensembl"/>
        </authorList>
    </citation>
    <scope>IDENTIFICATION</scope>
</reference>
<feature type="active site" evidence="8 10">
    <location>
        <position position="775"/>
    </location>
</feature>
<dbReference type="AlphaFoldDB" id="A0A8C9Y0P8"/>
<evidence type="ECO:0000256" key="14">
    <source>
        <dbReference type="SAM" id="MobiDB-lite"/>
    </source>
</evidence>
<reference evidence="17" key="2">
    <citation type="submission" date="2025-09" db="UniProtKB">
        <authorList>
            <consortium name="Ensembl"/>
        </authorList>
    </citation>
    <scope>IDENTIFICATION</scope>
</reference>
<dbReference type="InterPro" id="IPR015947">
    <property type="entry name" value="PUA-like_sf"/>
</dbReference>
<evidence type="ECO:0000259" key="16">
    <source>
        <dbReference type="PROSITE" id="PS51787"/>
    </source>
</evidence>
<dbReference type="PANTHER" id="PTHR10046">
    <property type="entry name" value="ATP DEPENDENT LON PROTEASE FAMILY MEMBER"/>
    <property type="match status" value="1"/>
</dbReference>
<dbReference type="PRINTS" id="PR00830">
    <property type="entry name" value="ENDOLAPTASE"/>
</dbReference>
<dbReference type="GO" id="GO:0016558">
    <property type="term" value="P:protein import into peroxisome matrix"/>
    <property type="evidence" value="ECO:0007669"/>
    <property type="project" value="UniProtKB-UniRule"/>
</dbReference>
<dbReference type="SUPFAM" id="SSF88697">
    <property type="entry name" value="PUA domain-like"/>
    <property type="match status" value="1"/>
</dbReference>
<gene>
    <name evidence="17" type="primary">lonp2</name>
    <name evidence="8" type="synonym">LONP2</name>
</gene>
<feature type="short sequence motif" description="Microbody targeting signal" evidence="8">
    <location>
        <begin position="842"/>
        <end position="844"/>
    </location>
</feature>
<dbReference type="InterPro" id="IPR014721">
    <property type="entry name" value="Ribsml_uS5_D2-typ_fold_subgr"/>
</dbReference>
<dbReference type="InterPro" id="IPR020568">
    <property type="entry name" value="Ribosomal_Su5_D2-typ_SF"/>
</dbReference>
<feature type="domain" description="Lon N-terminal" evidence="16">
    <location>
        <begin position="13"/>
        <end position="203"/>
    </location>
</feature>
<dbReference type="InterPro" id="IPR046336">
    <property type="entry name" value="Lon_prtase_N_sf"/>
</dbReference>
<dbReference type="FunFam" id="3.40.50.300:FF:000382">
    <property type="entry name" value="Lon protease homolog 2, peroxisomal"/>
    <property type="match status" value="1"/>
</dbReference>
<dbReference type="Gene3D" id="1.10.8.60">
    <property type="match status" value="1"/>
</dbReference>
<evidence type="ECO:0000256" key="10">
    <source>
        <dbReference type="PIRSR" id="PIRSR001174-1"/>
    </source>
</evidence>
<evidence type="ECO:0000256" key="12">
    <source>
        <dbReference type="PROSITE-ProRule" id="PRU01122"/>
    </source>
</evidence>
<evidence type="ECO:0000256" key="13">
    <source>
        <dbReference type="RuleBase" id="RU000591"/>
    </source>
</evidence>
<feature type="region of interest" description="Disordered" evidence="14">
    <location>
        <begin position="570"/>
        <end position="598"/>
    </location>
</feature>
<evidence type="ECO:0000256" key="8">
    <source>
        <dbReference type="HAMAP-Rule" id="MF_03121"/>
    </source>
</evidence>
<dbReference type="PROSITE" id="PS51786">
    <property type="entry name" value="LON_PROTEOLYTIC"/>
    <property type="match status" value="1"/>
</dbReference>
<keyword evidence="5 8" id="KW-0720">Serine protease</keyword>
<comment type="similarity">
    <text evidence="8 9 12 13">Belongs to the peptidase S16 family.</text>
</comment>
<feature type="domain" description="Lon proteolytic" evidence="15">
    <location>
        <begin position="640"/>
        <end position="826"/>
    </location>
</feature>
<dbReference type="GO" id="GO:0005782">
    <property type="term" value="C:peroxisomal matrix"/>
    <property type="evidence" value="ECO:0007669"/>
    <property type="project" value="UniProtKB-SubCell"/>
</dbReference>
<dbReference type="SMART" id="SM00464">
    <property type="entry name" value="LON"/>
    <property type="match status" value="1"/>
</dbReference>
<dbReference type="InterPro" id="IPR027417">
    <property type="entry name" value="P-loop_NTPase"/>
</dbReference>
<feature type="binding site" evidence="8 11">
    <location>
        <begin position="362"/>
        <end position="369"/>
    </location>
    <ligand>
        <name>ATP</name>
        <dbReference type="ChEBI" id="CHEBI:30616"/>
    </ligand>
</feature>
<accession>A0A8C9Y0P8</accession>
<evidence type="ECO:0000256" key="7">
    <source>
        <dbReference type="ARBA" id="ARBA00023140"/>
    </source>
</evidence>
<dbReference type="Gene3D" id="3.40.50.300">
    <property type="entry name" value="P-loop containing nucleotide triphosphate hydrolases"/>
    <property type="match status" value="1"/>
</dbReference>
<dbReference type="GO" id="GO:0006515">
    <property type="term" value="P:protein quality control for misfolded or incompletely synthesized proteins"/>
    <property type="evidence" value="ECO:0007669"/>
    <property type="project" value="UniProtKB-UniRule"/>
</dbReference>
<dbReference type="FunFam" id="2.30.130.40:FF:000003">
    <property type="entry name" value="Lon protease homolog 2, peroxisomal"/>
    <property type="match status" value="1"/>
</dbReference>
<dbReference type="HAMAP" id="MF_03121">
    <property type="entry name" value="lonp2_euk"/>
    <property type="match status" value="1"/>
</dbReference>
<dbReference type="CDD" id="cd19500">
    <property type="entry name" value="RecA-like_Lon"/>
    <property type="match status" value="1"/>
</dbReference>
<dbReference type="FunFam" id="1.10.8.60:FF:000207">
    <property type="entry name" value="Lon protease homolog 2, peroxisomal"/>
    <property type="match status" value="1"/>
</dbReference>